<keyword evidence="3" id="KW-1185">Reference proteome</keyword>
<sequence length="424" mass="46022">MPPRGRKRVAEVEPVSQPESPSPSSLEDHEPPPPFFNTTFSTHRASPLYVGAKALTFPRLQTLSQRLRDTLVGDVVRGVQVGLEGNDSSLGRAGALERIGIRWVGLEALLGGALDPDADISQDLSGDEADSSTYRKKKCLVFEIRYENALCTAVLLPALSDKTQDSRQDGLAANNLEIPGLLSNGGSEEDSHFLRLPLLLLRMPAPLKSLIVDFLSSTFDCRISSMRLGTKGLTAAWERWIQDAGLPSQGSLAKDMVLTLGFYVPPPDASDDNEDQHLEGLGIKSVDVIIPAEELRRFVKEGKGLANTAETTKRKAGSQGYENDPRERKRLAGGKADEGWGWIENGNDERQEPFLRALGVYLDKHLALNLFHPGVRVTKVACGGFVLSEGRVKVFSPPPPGGDEGPVYKPIKNLVADLIDSAVS</sequence>
<organism evidence="2 3">
    <name type="scientific">Colletotrichum zoysiae</name>
    <dbReference type="NCBI Taxonomy" id="1216348"/>
    <lineage>
        <taxon>Eukaryota</taxon>
        <taxon>Fungi</taxon>
        <taxon>Dikarya</taxon>
        <taxon>Ascomycota</taxon>
        <taxon>Pezizomycotina</taxon>
        <taxon>Sordariomycetes</taxon>
        <taxon>Hypocreomycetidae</taxon>
        <taxon>Glomerellales</taxon>
        <taxon>Glomerellaceae</taxon>
        <taxon>Colletotrichum</taxon>
        <taxon>Colletotrichum graminicola species complex</taxon>
    </lineage>
</organism>
<accession>A0AAD9HLU6</accession>
<dbReference type="EMBL" id="MU842849">
    <property type="protein sequence ID" value="KAK2030647.1"/>
    <property type="molecule type" value="Genomic_DNA"/>
</dbReference>
<comment type="caution">
    <text evidence="2">The sequence shown here is derived from an EMBL/GenBank/DDBJ whole genome shotgun (WGS) entry which is preliminary data.</text>
</comment>
<dbReference type="Pfam" id="PF13092">
    <property type="entry name" value="CENP-L"/>
    <property type="match status" value="1"/>
</dbReference>
<feature type="compositionally biased region" description="Low complexity" evidence="1">
    <location>
        <begin position="12"/>
        <end position="25"/>
    </location>
</feature>
<proteinExistence type="predicted"/>
<gene>
    <name evidence="2" type="ORF">LX32DRAFT_318374</name>
</gene>
<feature type="region of interest" description="Disordered" evidence="1">
    <location>
        <begin position="1"/>
        <end position="37"/>
    </location>
</feature>
<name>A0AAD9HLU6_9PEZI</name>
<feature type="region of interest" description="Disordered" evidence="1">
    <location>
        <begin position="309"/>
        <end position="333"/>
    </location>
</feature>
<reference evidence="2" key="1">
    <citation type="submission" date="2021-06" db="EMBL/GenBank/DDBJ databases">
        <title>Comparative genomics, transcriptomics and evolutionary studies reveal genomic signatures of adaptation to plant cell wall in hemibiotrophic fungi.</title>
        <authorList>
            <consortium name="DOE Joint Genome Institute"/>
            <person name="Baroncelli R."/>
            <person name="Diaz J.F."/>
            <person name="Benocci T."/>
            <person name="Peng M."/>
            <person name="Battaglia E."/>
            <person name="Haridas S."/>
            <person name="Andreopoulos W."/>
            <person name="Labutti K."/>
            <person name="Pangilinan J."/>
            <person name="Floch G.L."/>
            <person name="Makela M.R."/>
            <person name="Henrissat B."/>
            <person name="Grigoriev I.V."/>
            <person name="Crouch J.A."/>
            <person name="De Vries R.P."/>
            <person name="Sukno S.A."/>
            <person name="Thon M.R."/>
        </authorList>
    </citation>
    <scope>NUCLEOTIDE SEQUENCE</scope>
    <source>
        <strain evidence="2">MAFF235873</strain>
    </source>
</reference>
<evidence type="ECO:0000313" key="3">
    <source>
        <dbReference type="Proteomes" id="UP001232148"/>
    </source>
</evidence>
<dbReference type="InterPro" id="IPR025204">
    <property type="entry name" value="CENP-L"/>
</dbReference>
<dbReference type="Proteomes" id="UP001232148">
    <property type="component" value="Unassembled WGS sequence"/>
</dbReference>
<evidence type="ECO:0000256" key="1">
    <source>
        <dbReference type="SAM" id="MobiDB-lite"/>
    </source>
</evidence>
<evidence type="ECO:0000313" key="2">
    <source>
        <dbReference type="EMBL" id="KAK2030647.1"/>
    </source>
</evidence>
<evidence type="ECO:0008006" key="4">
    <source>
        <dbReference type="Google" id="ProtNLM"/>
    </source>
</evidence>
<protein>
    <recommendedName>
        <fullName evidence="4">Siroheme synthase</fullName>
    </recommendedName>
</protein>
<dbReference type="AlphaFoldDB" id="A0AAD9HLU6"/>